<dbReference type="InterPro" id="IPR004242">
    <property type="entry name" value="Transposase_21"/>
</dbReference>
<evidence type="ECO:0000313" key="3">
    <source>
        <dbReference type="Proteomes" id="UP000275267"/>
    </source>
</evidence>
<evidence type="ECO:0000259" key="1">
    <source>
        <dbReference type="Pfam" id="PF13963"/>
    </source>
</evidence>
<reference evidence="3" key="1">
    <citation type="journal article" date="2019" name="Nat. Commun.">
        <title>The genome of broomcorn millet.</title>
        <authorList>
            <person name="Zou C."/>
            <person name="Miki D."/>
            <person name="Li D."/>
            <person name="Tang Q."/>
            <person name="Xiao L."/>
            <person name="Rajput S."/>
            <person name="Deng P."/>
            <person name="Jia W."/>
            <person name="Huang R."/>
            <person name="Zhang M."/>
            <person name="Sun Y."/>
            <person name="Hu J."/>
            <person name="Fu X."/>
            <person name="Schnable P.S."/>
            <person name="Li F."/>
            <person name="Zhang H."/>
            <person name="Feng B."/>
            <person name="Zhu X."/>
            <person name="Liu R."/>
            <person name="Schnable J.C."/>
            <person name="Zhu J.-K."/>
            <person name="Zhang H."/>
        </authorList>
    </citation>
    <scope>NUCLEOTIDE SEQUENCE [LARGE SCALE GENOMIC DNA]</scope>
</reference>
<organism evidence="2 3">
    <name type="scientific">Panicum miliaceum</name>
    <name type="common">Proso millet</name>
    <name type="synonym">Broomcorn millet</name>
    <dbReference type="NCBI Taxonomy" id="4540"/>
    <lineage>
        <taxon>Eukaryota</taxon>
        <taxon>Viridiplantae</taxon>
        <taxon>Streptophyta</taxon>
        <taxon>Embryophyta</taxon>
        <taxon>Tracheophyta</taxon>
        <taxon>Spermatophyta</taxon>
        <taxon>Magnoliopsida</taxon>
        <taxon>Liliopsida</taxon>
        <taxon>Poales</taxon>
        <taxon>Poaceae</taxon>
        <taxon>PACMAD clade</taxon>
        <taxon>Panicoideae</taxon>
        <taxon>Panicodae</taxon>
        <taxon>Paniceae</taxon>
        <taxon>Panicinae</taxon>
        <taxon>Panicum</taxon>
        <taxon>Panicum sect. Panicum</taxon>
    </lineage>
</organism>
<accession>A0A3L6R5N8</accession>
<evidence type="ECO:0000313" key="2">
    <source>
        <dbReference type="EMBL" id="RLM98118.1"/>
    </source>
</evidence>
<dbReference type="Pfam" id="PF02992">
    <property type="entry name" value="Transposase_21"/>
    <property type="match status" value="1"/>
</dbReference>
<dbReference type="PANTHER" id="PTHR10775">
    <property type="entry name" value="OS08G0208400 PROTEIN"/>
    <property type="match status" value="1"/>
</dbReference>
<protein>
    <submittedName>
        <fullName evidence="2">Transposase</fullName>
    </submittedName>
</protein>
<dbReference type="InterPro" id="IPR029480">
    <property type="entry name" value="Transpos_assoc"/>
</dbReference>
<name>A0A3L6R5N8_PANMI</name>
<gene>
    <name evidence="2" type="ORF">C2845_PM06G34890</name>
</gene>
<proteinExistence type="predicted"/>
<dbReference type="AlphaFoldDB" id="A0A3L6R5N8"/>
<feature type="domain" description="Transposase-associated" evidence="1">
    <location>
        <begin position="4"/>
        <end position="81"/>
    </location>
</feature>
<comment type="caution">
    <text evidence="2">The sequence shown here is derived from an EMBL/GenBank/DDBJ whole genome shotgun (WGS) entry which is preliminary data.</text>
</comment>
<dbReference type="OrthoDB" id="671800at2759"/>
<sequence>MEDRQWMYTGRSSQNSLTDEWINKTDAFLERAFARIKGGRDTWCPCSKCGNLRRQTKLEMGKHLVRHGFTSDYTIWIYHGEVDRGRDEAIRQRIEQYDDDAGVGDMLDDYHEGRREEEPEATAKAYYDMLCAAQQPLHGHTKVSQLDAIARLMAVKSQFSLSRNAFDIMLTVFGSLLPEGHILPKSMYEAQKLLHALKMPYEQIHACTKGCILFRKEYAEAKYYIKCESSRFLEVDSGDGQKKQLAIPVKILRYLPFIPRIQRLYMCEESAKQMTWHKTGRRYNAEKLVHPSDGEAWTKFDAIYHEKDREARNVRVALATDGFNPYGMAAAPYTCWPMFVIPLNLPPGVLFQRQNIFLSLIIPEHPGNNMSVYMEPLIDDLVRA</sequence>
<dbReference type="STRING" id="4540.A0A3L6R5N8"/>
<dbReference type="PANTHER" id="PTHR10775:SF185">
    <property type="entry name" value="OS08G0208400 PROTEIN"/>
    <property type="match status" value="1"/>
</dbReference>
<keyword evidence="3" id="KW-1185">Reference proteome</keyword>
<dbReference type="Pfam" id="PF13963">
    <property type="entry name" value="Transpos_assoc"/>
    <property type="match status" value="1"/>
</dbReference>
<dbReference type="Proteomes" id="UP000275267">
    <property type="component" value="Unassembled WGS sequence"/>
</dbReference>
<dbReference type="EMBL" id="PQIB02000009">
    <property type="protein sequence ID" value="RLM98118.1"/>
    <property type="molecule type" value="Genomic_DNA"/>
</dbReference>